<dbReference type="EMBL" id="KK791054">
    <property type="protein sequence ID" value="KDO37338.1"/>
    <property type="molecule type" value="Genomic_DNA"/>
</dbReference>
<feature type="non-terminal residue" evidence="2">
    <location>
        <position position="1"/>
    </location>
</feature>
<evidence type="ECO:0000256" key="1">
    <source>
        <dbReference type="SAM" id="MobiDB-lite"/>
    </source>
</evidence>
<dbReference type="Proteomes" id="UP000027120">
    <property type="component" value="Unassembled WGS sequence"/>
</dbReference>
<gene>
    <name evidence="2" type="ORF">CISIN_1g036032mg</name>
</gene>
<feature type="region of interest" description="Disordered" evidence="1">
    <location>
        <begin position="168"/>
        <end position="187"/>
    </location>
</feature>
<dbReference type="PANTHER" id="PTHR34046">
    <property type="entry name" value="OS06G0218800 PROTEIN"/>
    <property type="match status" value="1"/>
</dbReference>
<evidence type="ECO:0000313" key="2">
    <source>
        <dbReference type="EMBL" id="KDO37338.1"/>
    </source>
</evidence>
<organism evidence="2 3">
    <name type="scientific">Citrus sinensis</name>
    <name type="common">Sweet orange</name>
    <name type="synonym">Citrus aurantium var. sinensis</name>
    <dbReference type="NCBI Taxonomy" id="2711"/>
    <lineage>
        <taxon>Eukaryota</taxon>
        <taxon>Viridiplantae</taxon>
        <taxon>Streptophyta</taxon>
        <taxon>Embryophyta</taxon>
        <taxon>Tracheophyta</taxon>
        <taxon>Spermatophyta</taxon>
        <taxon>Magnoliopsida</taxon>
        <taxon>eudicotyledons</taxon>
        <taxon>Gunneridae</taxon>
        <taxon>Pentapetalae</taxon>
        <taxon>rosids</taxon>
        <taxon>malvids</taxon>
        <taxon>Sapindales</taxon>
        <taxon>Rutaceae</taxon>
        <taxon>Aurantioideae</taxon>
        <taxon>Citrus</taxon>
    </lineage>
</organism>
<protein>
    <submittedName>
        <fullName evidence="2">Uncharacterized protein</fullName>
    </submittedName>
</protein>
<keyword evidence="3" id="KW-1185">Reference proteome</keyword>
<proteinExistence type="predicted"/>
<evidence type="ECO:0000313" key="3">
    <source>
        <dbReference type="Proteomes" id="UP000027120"/>
    </source>
</evidence>
<dbReference type="PANTHER" id="PTHR34046:SF7">
    <property type="entry name" value="DUF740 FAMILY PROTEIN"/>
    <property type="match status" value="1"/>
</dbReference>
<reference evidence="2 3" key="1">
    <citation type="submission" date="2014-04" db="EMBL/GenBank/DDBJ databases">
        <authorList>
            <consortium name="International Citrus Genome Consortium"/>
            <person name="Gmitter F."/>
            <person name="Chen C."/>
            <person name="Farmerie W."/>
            <person name="Harkins T."/>
            <person name="Desany B."/>
            <person name="Mohiuddin M."/>
            <person name="Kodira C."/>
            <person name="Borodovsky M."/>
            <person name="Lomsadze A."/>
            <person name="Burns P."/>
            <person name="Jenkins J."/>
            <person name="Prochnik S."/>
            <person name="Shu S."/>
            <person name="Chapman J."/>
            <person name="Pitluck S."/>
            <person name="Schmutz J."/>
            <person name="Rokhsar D."/>
        </authorList>
    </citation>
    <scope>NUCLEOTIDE SEQUENCE</scope>
</reference>
<accession>A0A067D3G1</accession>
<dbReference type="eggNOG" id="ENOG502S21T">
    <property type="taxonomic scope" value="Eukaryota"/>
</dbReference>
<dbReference type="AlphaFoldDB" id="A0A067D3G1"/>
<sequence length="187" mass="20896">INENKSEPKRVFFFQNGYPYVKKPSSKSKHDTTVIKCRKHPKHKQSPGVCSLCLRDKLSQLAAISSSSSRNTLDSCCYSSSSSLSSYYSSSEASSCSSPVFNKYSVTTTDHQGKHSLSTLLFGSRKNNVLTKSRSLVSFVPRVRNQEGESKKKKNGLFSKLFRPRNKKNADQGLVHSRTMREIATTS</sequence>
<dbReference type="PaxDb" id="2711-XP_006472556.1"/>
<name>A0A067D3G1_CITSI</name>